<dbReference type="AlphaFoldDB" id="A0A0V8JEX8"/>
<dbReference type="Pfam" id="PF14164">
    <property type="entry name" value="YqzH"/>
    <property type="match status" value="1"/>
</dbReference>
<dbReference type="Proteomes" id="UP000054099">
    <property type="component" value="Unassembled WGS sequence"/>
</dbReference>
<dbReference type="InterPro" id="IPR025546">
    <property type="entry name" value="YqzH"/>
</dbReference>
<reference evidence="1 2" key="1">
    <citation type="journal article" date="2014" name="Antonie Van Leeuwenhoek">
        <title>Fictibacillus enclensis sp. nov., isolated from marine sediment.</title>
        <authorList>
            <person name="Dastager S.G."/>
            <person name="Mawlankar R."/>
            <person name="Srinivasan K."/>
            <person name="Tang S.K."/>
            <person name="Lee J.C."/>
            <person name="Ramana V.V."/>
            <person name="Shouche Y.S."/>
        </authorList>
    </citation>
    <scope>NUCLEOTIDE SEQUENCE [LARGE SCALE GENOMIC DNA]</scope>
    <source>
        <strain evidence="1 2">NIO-1003</strain>
    </source>
</reference>
<keyword evidence="2" id="KW-1185">Reference proteome</keyword>
<sequence>MEEHLLRKWLEKALLTYFDDKETIPYTEKEYALLLEHIQKEWQTAEGSDPYLAVQDVVYDFVTQQ</sequence>
<proteinExistence type="predicted"/>
<protein>
    <recommendedName>
        <fullName evidence="3">YqzH-like protein</fullName>
    </recommendedName>
</protein>
<organism evidence="1 2">
    <name type="scientific">Fictibacillus enclensis</name>
    <dbReference type="NCBI Taxonomy" id="1017270"/>
    <lineage>
        <taxon>Bacteria</taxon>
        <taxon>Bacillati</taxon>
        <taxon>Bacillota</taxon>
        <taxon>Bacilli</taxon>
        <taxon>Bacillales</taxon>
        <taxon>Fictibacillaceae</taxon>
        <taxon>Fictibacillus</taxon>
    </lineage>
</organism>
<evidence type="ECO:0008006" key="3">
    <source>
        <dbReference type="Google" id="ProtNLM"/>
    </source>
</evidence>
<gene>
    <name evidence="1" type="ORF">AS030_09285</name>
</gene>
<comment type="caution">
    <text evidence="1">The sequence shown here is derived from an EMBL/GenBank/DDBJ whole genome shotgun (WGS) entry which is preliminary data.</text>
</comment>
<dbReference type="EMBL" id="LNQN01000001">
    <property type="protein sequence ID" value="KSU85670.1"/>
    <property type="molecule type" value="Genomic_DNA"/>
</dbReference>
<accession>A0A0V8JEX8</accession>
<evidence type="ECO:0000313" key="1">
    <source>
        <dbReference type="EMBL" id="KSU85670.1"/>
    </source>
</evidence>
<evidence type="ECO:0000313" key="2">
    <source>
        <dbReference type="Proteomes" id="UP000054099"/>
    </source>
</evidence>
<name>A0A0V8JEX8_9BACL</name>